<dbReference type="PRINTS" id="PR01032">
    <property type="entry name" value="PHAGEIV"/>
</dbReference>
<keyword evidence="10" id="KW-1185">Reference proteome</keyword>
<evidence type="ECO:0000259" key="8">
    <source>
        <dbReference type="Pfam" id="PF03958"/>
    </source>
</evidence>
<gene>
    <name evidence="9" type="ORF">C5O18_08260</name>
</gene>
<dbReference type="PRINTS" id="PR00811">
    <property type="entry name" value="BCTERIALGSPD"/>
</dbReference>
<organism evidence="9 10">
    <name type="scientific">Amnimonas aquatica</name>
    <dbReference type="NCBI Taxonomy" id="2094561"/>
    <lineage>
        <taxon>Bacteria</taxon>
        <taxon>Pseudomonadati</taxon>
        <taxon>Pseudomonadota</taxon>
        <taxon>Gammaproteobacteria</taxon>
        <taxon>Moraxellales</taxon>
        <taxon>Moraxellaceae</taxon>
        <taxon>Amnimonas</taxon>
    </lineage>
</organism>
<dbReference type="GO" id="GO:0009279">
    <property type="term" value="C:cell outer membrane"/>
    <property type="evidence" value="ECO:0007669"/>
    <property type="project" value="UniProtKB-SubCell"/>
</dbReference>
<comment type="caution">
    <text evidence="9">The sequence shown here is derived from an EMBL/GenBank/DDBJ whole genome shotgun (WGS) entry which is preliminary data.</text>
</comment>
<evidence type="ECO:0000256" key="5">
    <source>
        <dbReference type="RuleBase" id="RU004004"/>
    </source>
</evidence>
<feature type="compositionally biased region" description="Basic and acidic residues" evidence="6">
    <location>
        <begin position="333"/>
        <end position="354"/>
    </location>
</feature>
<evidence type="ECO:0000313" key="10">
    <source>
        <dbReference type="Proteomes" id="UP000243900"/>
    </source>
</evidence>
<dbReference type="PANTHER" id="PTHR30604:SF1">
    <property type="entry name" value="DNA UTILIZATION PROTEIN HOFQ"/>
    <property type="match status" value="1"/>
</dbReference>
<feature type="domain" description="Type II/III secretion system secretin-like" evidence="7">
    <location>
        <begin position="158"/>
        <end position="313"/>
    </location>
</feature>
<dbReference type="AlphaFoldDB" id="A0A2P6AR65"/>
<dbReference type="PROSITE" id="PS00875">
    <property type="entry name" value="T2SP_D"/>
    <property type="match status" value="1"/>
</dbReference>
<dbReference type="InterPro" id="IPR005644">
    <property type="entry name" value="NolW-like"/>
</dbReference>
<keyword evidence="3" id="KW-0472">Membrane</keyword>
<dbReference type="EMBL" id="PTQZ01000226">
    <property type="protein sequence ID" value="PQA34702.1"/>
    <property type="molecule type" value="Genomic_DNA"/>
</dbReference>
<feature type="non-terminal residue" evidence="9">
    <location>
        <position position="1"/>
    </location>
</feature>
<dbReference type="InterPro" id="IPR051808">
    <property type="entry name" value="Type_IV_pilus_biogenesis"/>
</dbReference>
<dbReference type="Pfam" id="PF00263">
    <property type="entry name" value="Secretin"/>
    <property type="match status" value="1"/>
</dbReference>
<comment type="similarity">
    <text evidence="4">Belongs to the bacterial secretin family.</text>
</comment>
<dbReference type="InterPro" id="IPR001775">
    <property type="entry name" value="GspD/PilQ"/>
</dbReference>
<feature type="region of interest" description="Disordered" evidence="6">
    <location>
        <begin position="1"/>
        <end position="21"/>
    </location>
</feature>
<feature type="region of interest" description="Disordered" evidence="6">
    <location>
        <begin position="332"/>
        <end position="354"/>
    </location>
</feature>
<keyword evidence="2" id="KW-0732">Signal</keyword>
<dbReference type="Pfam" id="PF03958">
    <property type="entry name" value="Secretin_N"/>
    <property type="match status" value="1"/>
</dbReference>
<evidence type="ECO:0000256" key="1">
    <source>
        <dbReference type="ARBA" id="ARBA00004370"/>
    </source>
</evidence>
<dbReference type="Proteomes" id="UP000243900">
    <property type="component" value="Unassembled WGS sequence"/>
</dbReference>
<sequence length="354" mass="37894">IGTLEEATARDRREREWQQGREQREPVRTLLVALRHARAGELAKMLAGGGGERLLGPRGRIDADVRTNTLLLTDTEVRLAQWQDWLAELDRPGRQVLIETRLAAVSRNTARSLGARWRLAVPGAAGQVPLAVAGAEASVLSYGLLGIDGRTLDLELSALESEGDGEVIARPSVMTAEQQKARIASGQQIPYQETTHSGASTTRFVNAELSLEVMPAIAPDGGIQLDIALSHDSPGEIQAGGARAIETNRLSTQVRLQDGQTLMLGGIFRTQAAQGVSRVPGLGKMPLLGHLFRRQVARSDRQELLIFVTPRLVTGAAAGDACAAEMADGAVDSSEHFPGRADGCRQDHHRSPAG</sequence>
<evidence type="ECO:0000256" key="4">
    <source>
        <dbReference type="RuleBase" id="RU004003"/>
    </source>
</evidence>
<dbReference type="PANTHER" id="PTHR30604">
    <property type="entry name" value="PROTEIN TRANSPORT PROTEIN HOFQ"/>
    <property type="match status" value="1"/>
</dbReference>
<dbReference type="Gene3D" id="3.30.1370.120">
    <property type="match status" value="1"/>
</dbReference>
<feature type="compositionally biased region" description="Basic and acidic residues" evidence="6">
    <location>
        <begin position="7"/>
        <end position="21"/>
    </location>
</feature>
<protein>
    <submittedName>
        <fullName evidence="9">Uncharacterized protein</fullName>
    </submittedName>
</protein>
<evidence type="ECO:0000256" key="6">
    <source>
        <dbReference type="SAM" id="MobiDB-lite"/>
    </source>
</evidence>
<keyword evidence="5" id="KW-0813">Transport</keyword>
<feature type="domain" description="NolW-like" evidence="8">
    <location>
        <begin position="31"/>
        <end position="95"/>
    </location>
</feature>
<accession>A0A2P6AR65</accession>
<comment type="subcellular location">
    <subcellularLocation>
        <location evidence="5">Cell outer membrane</location>
    </subcellularLocation>
    <subcellularLocation>
        <location evidence="1">Membrane</location>
    </subcellularLocation>
</comment>
<evidence type="ECO:0000313" key="9">
    <source>
        <dbReference type="EMBL" id="PQA34702.1"/>
    </source>
</evidence>
<evidence type="ECO:0000259" key="7">
    <source>
        <dbReference type="Pfam" id="PF00263"/>
    </source>
</evidence>
<dbReference type="GO" id="GO:0009306">
    <property type="term" value="P:protein secretion"/>
    <property type="evidence" value="ECO:0007669"/>
    <property type="project" value="InterPro"/>
</dbReference>
<reference evidence="10" key="1">
    <citation type="submission" date="2018-02" db="EMBL/GenBank/DDBJ databases">
        <title>Genome sequencing of Solimonas sp. HR-BB.</title>
        <authorList>
            <person name="Lee Y."/>
            <person name="Jeon C.O."/>
        </authorList>
    </citation>
    <scope>NUCLEOTIDE SEQUENCE [LARGE SCALE GENOMIC DNA]</scope>
    <source>
        <strain evidence="10">HR-E</strain>
    </source>
</reference>
<evidence type="ECO:0000256" key="2">
    <source>
        <dbReference type="ARBA" id="ARBA00022729"/>
    </source>
</evidence>
<dbReference type="InterPro" id="IPR004845">
    <property type="entry name" value="T2SS_GspD_CS"/>
</dbReference>
<dbReference type="RefSeq" id="WP_277422160.1">
    <property type="nucleotide sequence ID" value="NZ_PTQZ01000226.1"/>
</dbReference>
<proteinExistence type="inferred from homology"/>
<dbReference type="InterPro" id="IPR004846">
    <property type="entry name" value="T2SS/T3SS_dom"/>
</dbReference>
<name>A0A2P6AR65_9GAMM</name>
<evidence type="ECO:0000256" key="3">
    <source>
        <dbReference type="ARBA" id="ARBA00023136"/>
    </source>
</evidence>
<dbReference type="InterPro" id="IPR038591">
    <property type="entry name" value="NolW-like_sf"/>
</dbReference>